<evidence type="ECO:0000256" key="1">
    <source>
        <dbReference type="SAM" id="MobiDB-lite"/>
    </source>
</evidence>
<dbReference type="Proteomes" id="UP000800093">
    <property type="component" value="Unassembled WGS sequence"/>
</dbReference>
<evidence type="ECO:0000313" key="3">
    <source>
        <dbReference type="Proteomes" id="UP000800093"/>
    </source>
</evidence>
<feature type="compositionally biased region" description="Basic and acidic residues" evidence="1">
    <location>
        <begin position="388"/>
        <end position="400"/>
    </location>
</feature>
<dbReference type="OrthoDB" id="4413570at2759"/>
<dbReference type="PANTHER" id="PTHR42085:SF1">
    <property type="entry name" value="F-BOX DOMAIN-CONTAINING PROTEIN"/>
    <property type="match status" value="1"/>
</dbReference>
<dbReference type="Gene3D" id="3.80.10.10">
    <property type="entry name" value="Ribonuclease Inhibitor"/>
    <property type="match status" value="1"/>
</dbReference>
<dbReference type="InterPro" id="IPR038883">
    <property type="entry name" value="AN11006-like"/>
</dbReference>
<dbReference type="SUPFAM" id="SSF52047">
    <property type="entry name" value="RNI-like"/>
    <property type="match status" value="1"/>
</dbReference>
<reference evidence="3" key="1">
    <citation type="journal article" date="2020" name="Stud. Mycol.">
        <title>101 Dothideomycetes genomes: A test case for predicting lifestyles and emergence of pathogens.</title>
        <authorList>
            <person name="Haridas S."/>
            <person name="Albert R."/>
            <person name="Binder M."/>
            <person name="Bloem J."/>
            <person name="LaButti K."/>
            <person name="Salamov A."/>
            <person name="Andreopoulos B."/>
            <person name="Baker S."/>
            <person name="Barry K."/>
            <person name="Bills G."/>
            <person name="Bluhm B."/>
            <person name="Cannon C."/>
            <person name="Castanera R."/>
            <person name="Culley D."/>
            <person name="Daum C."/>
            <person name="Ezra D."/>
            <person name="Gonzalez J."/>
            <person name="Henrissat B."/>
            <person name="Kuo A."/>
            <person name="Liang C."/>
            <person name="Lipzen A."/>
            <person name="Lutzoni F."/>
            <person name="Magnuson J."/>
            <person name="Mondo S."/>
            <person name="Nolan M."/>
            <person name="Ohm R."/>
            <person name="Pangilinan J."/>
            <person name="Park H.-J."/>
            <person name="Ramirez L."/>
            <person name="Alfaro M."/>
            <person name="Sun H."/>
            <person name="Tritt A."/>
            <person name="Yoshinaga Y."/>
            <person name="Zwiers L.-H."/>
            <person name="Turgeon B."/>
            <person name="Goodwin S."/>
            <person name="Spatafora J."/>
            <person name="Crous P."/>
            <person name="Grigoriev I."/>
        </authorList>
    </citation>
    <scope>NUCLEOTIDE SEQUENCE [LARGE SCALE GENOMIC DNA]</scope>
    <source>
        <strain evidence="3">CBS 304.66</strain>
    </source>
</reference>
<keyword evidence="3" id="KW-1185">Reference proteome</keyword>
<organism evidence="2 3">
    <name type="scientific">Lojkania enalia</name>
    <dbReference type="NCBI Taxonomy" id="147567"/>
    <lineage>
        <taxon>Eukaryota</taxon>
        <taxon>Fungi</taxon>
        <taxon>Dikarya</taxon>
        <taxon>Ascomycota</taxon>
        <taxon>Pezizomycotina</taxon>
        <taxon>Dothideomycetes</taxon>
        <taxon>Pleosporomycetidae</taxon>
        <taxon>Pleosporales</taxon>
        <taxon>Pleosporales incertae sedis</taxon>
        <taxon>Lojkania</taxon>
    </lineage>
</organism>
<evidence type="ECO:0000313" key="2">
    <source>
        <dbReference type="EMBL" id="KAF2262453.1"/>
    </source>
</evidence>
<proteinExistence type="predicted"/>
<sequence length="460" mass="52030">MVESKHTPPLLKIPLEVRELIYKEALCSSWSSSHLLRTCKEIYSEAQKYLYQRPITFGSQAALFHWLNTTPERYRHVVTNITFALQDVDLKPLLSPSKGDDLAPMPRLRAWEIYEIGLEELQESLEKLPNVRNMTIEALPGRQSHLYQDFLAKLLESLGRVYPGLHALSLEGNFHHQGLEFLSVLPGLRSLSFDGFSATSSSEAADILSSLSQLTTLSLVSQQTMLTPIEHRHSSFTSTRQSFTDEVARQMTQITSFSFVEDRFYEAYPSLFFTSMVLTSLHNHSNLNSLSIILAYPPNTETLKALETSLEVSSVETLELDWPGLDLDTLGGHSLLPPKLKDFWVRAASVAVAFDITFLIHESRDAGDLTELRRLVLIRDTWSGDMGEGNRRLGNDHGDGSEVGEIASTDEDDELENNGRDEDDPLPNATDDDNFARTKKLLERLGVRVCWYTEHNRVRF</sequence>
<protein>
    <submittedName>
        <fullName evidence="2">Uncharacterized protein</fullName>
    </submittedName>
</protein>
<dbReference type="EMBL" id="ML986640">
    <property type="protein sequence ID" value="KAF2262453.1"/>
    <property type="molecule type" value="Genomic_DNA"/>
</dbReference>
<feature type="region of interest" description="Disordered" evidence="1">
    <location>
        <begin position="388"/>
        <end position="433"/>
    </location>
</feature>
<accession>A0A9P4N2D2</accession>
<dbReference type="InterPro" id="IPR032675">
    <property type="entry name" value="LRR_dom_sf"/>
</dbReference>
<gene>
    <name evidence="2" type="ORF">CC78DRAFT_545791</name>
</gene>
<dbReference type="PANTHER" id="PTHR42085">
    <property type="entry name" value="F-BOX DOMAIN-CONTAINING PROTEIN"/>
    <property type="match status" value="1"/>
</dbReference>
<comment type="caution">
    <text evidence="2">The sequence shown here is derived from an EMBL/GenBank/DDBJ whole genome shotgun (WGS) entry which is preliminary data.</text>
</comment>
<dbReference type="AlphaFoldDB" id="A0A9P4N2D2"/>
<feature type="compositionally biased region" description="Acidic residues" evidence="1">
    <location>
        <begin position="408"/>
        <end position="433"/>
    </location>
</feature>
<name>A0A9P4N2D2_9PLEO</name>